<proteinExistence type="predicted"/>
<dbReference type="PANTHER" id="PTHR11614">
    <property type="entry name" value="PHOSPHOLIPASE-RELATED"/>
    <property type="match status" value="1"/>
</dbReference>
<dbReference type="InterPro" id="IPR022742">
    <property type="entry name" value="Hydrolase_4"/>
</dbReference>
<dbReference type="AlphaFoldDB" id="A0A9X2KP47"/>
<keyword evidence="3" id="KW-1185">Reference proteome</keyword>
<accession>A0A9X2KP47</accession>
<dbReference type="GO" id="GO:0016787">
    <property type="term" value="F:hydrolase activity"/>
    <property type="evidence" value="ECO:0007669"/>
    <property type="project" value="UniProtKB-KW"/>
</dbReference>
<dbReference type="RefSeq" id="WP_254288327.1">
    <property type="nucleotide sequence ID" value="NZ_JAMLDY010000005.1"/>
</dbReference>
<dbReference type="SUPFAM" id="SSF53474">
    <property type="entry name" value="alpha/beta-Hydrolases"/>
    <property type="match status" value="1"/>
</dbReference>
<comment type="caution">
    <text evidence="2">The sequence shown here is derived from an EMBL/GenBank/DDBJ whole genome shotgun (WGS) entry which is preliminary data.</text>
</comment>
<dbReference type="EMBL" id="JAMLDY010000005">
    <property type="protein sequence ID" value="MCP3734319.1"/>
    <property type="molecule type" value="Genomic_DNA"/>
</dbReference>
<dbReference type="Proteomes" id="UP001139486">
    <property type="component" value="Unassembled WGS sequence"/>
</dbReference>
<evidence type="ECO:0000313" key="2">
    <source>
        <dbReference type="EMBL" id="MCP3734319.1"/>
    </source>
</evidence>
<sequence length="317" mass="34967">MEPSALPHPIRRRRPEGSTIDHWHAPDGWPIRRFDWPAVGQARGALLFLGGRGDIFEKHLEAFAHWQTRGWSVTAFDWRGHGGSGRLTADGTVGHLDSFTSLIDDLAAFWRDWTAPAPRVAMGHSMGGNVLAHALLSGRIMAAGAVLLSPMVRIRSPLGAGISERIARWQCRRADPGRAAWTAKAGDAARADAEAMLTADYGRLLDEHWWHERMPGLRLGPPSWGWLAAAFASGRALETLARTAPALDLSVLLLAADDDRLTDTRASRRFAQARGEIVLHRFPHGVGHELLREIDPVRDRALATIDRLLDDVAARYQ</sequence>
<organism evidence="2 3">
    <name type="scientific">Sphingomonas liriopis</name>
    <dbReference type="NCBI Taxonomy" id="2949094"/>
    <lineage>
        <taxon>Bacteria</taxon>
        <taxon>Pseudomonadati</taxon>
        <taxon>Pseudomonadota</taxon>
        <taxon>Alphaproteobacteria</taxon>
        <taxon>Sphingomonadales</taxon>
        <taxon>Sphingomonadaceae</taxon>
        <taxon>Sphingomonas</taxon>
    </lineage>
</organism>
<dbReference type="Pfam" id="PF12146">
    <property type="entry name" value="Hydrolase_4"/>
    <property type="match status" value="1"/>
</dbReference>
<evidence type="ECO:0000313" key="3">
    <source>
        <dbReference type="Proteomes" id="UP001139486"/>
    </source>
</evidence>
<keyword evidence="2" id="KW-0378">Hydrolase</keyword>
<reference evidence="2" key="1">
    <citation type="submission" date="2022-05" db="EMBL/GenBank/DDBJ databases">
        <title>Sphingomonas sp. strain RP10 Genome sequencing and assembly.</title>
        <authorList>
            <person name="Kim I."/>
        </authorList>
    </citation>
    <scope>NUCLEOTIDE SEQUENCE</scope>
    <source>
        <strain evidence="2">RP10</strain>
    </source>
</reference>
<evidence type="ECO:0000259" key="1">
    <source>
        <dbReference type="Pfam" id="PF12146"/>
    </source>
</evidence>
<name>A0A9X2KP47_9SPHN</name>
<gene>
    <name evidence="2" type="ORF">M9979_05430</name>
</gene>
<dbReference type="Gene3D" id="3.40.50.1820">
    <property type="entry name" value="alpha/beta hydrolase"/>
    <property type="match status" value="1"/>
</dbReference>
<dbReference type="InterPro" id="IPR051044">
    <property type="entry name" value="MAG_DAG_Lipase"/>
</dbReference>
<dbReference type="InterPro" id="IPR029058">
    <property type="entry name" value="AB_hydrolase_fold"/>
</dbReference>
<feature type="domain" description="Serine aminopeptidase S33" evidence="1">
    <location>
        <begin position="41"/>
        <end position="295"/>
    </location>
</feature>
<protein>
    <submittedName>
        <fullName evidence="2">Alpha/beta hydrolase</fullName>
    </submittedName>
</protein>